<evidence type="ECO:0000313" key="3">
    <source>
        <dbReference type="WBParaSite" id="MhA1_Contig2087.frz3.gene3"/>
    </source>
</evidence>
<dbReference type="AlphaFoldDB" id="A0A1I8BEF2"/>
<protein>
    <submittedName>
        <fullName evidence="3">MADF domain-containing protein</fullName>
    </submittedName>
</protein>
<evidence type="ECO:0000313" key="2">
    <source>
        <dbReference type="Proteomes" id="UP000095281"/>
    </source>
</evidence>
<dbReference type="PANTHER" id="PTHR12243:SF69">
    <property type="entry name" value="SI:CH73-59F11.3"/>
    <property type="match status" value="1"/>
</dbReference>
<dbReference type="Proteomes" id="UP000095281">
    <property type="component" value="Unplaced"/>
</dbReference>
<evidence type="ECO:0000259" key="1">
    <source>
        <dbReference type="PROSITE" id="PS51029"/>
    </source>
</evidence>
<name>A0A1I8BEF2_MELHA</name>
<proteinExistence type="predicted"/>
<dbReference type="PROSITE" id="PS51029">
    <property type="entry name" value="MADF"/>
    <property type="match status" value="1"/>
</dbReference>
<dbReference type="WBParaSite" id="MhA1_Contig2087.frz3.gene3">
    <property type="protein sequence ID" value="MhA1_Contig2087.frz3.gene3"/>
    <property type="gene ID" value="MhA1_Contig2087.frz3.gene3"/>
</dbReference>
<dbReference type="InterPro" id="IPR039353">
    <property type="entry name" value="TF_Adf1"/>
</dbReference>
<dbReference type="GO" id="GO:0005634">
    <property type="term" value="C:nucleus"/>
    <property type="evidence" value="ECO:0007669"/>
    <property type="project" value="TreeGrafter"/>
</dbReference>
<dbReference type="GO" id="GO:0006357">
    <property type="term" value="P:regulation of transcription by RNA polymerase II"/>
    <property type="evidence" value="ECO:0007669"/>
    <property type="project" value="TreeGrafter"/>
</dbReference>
<reference evidence="3" key="1">
    <citation type="submission" date="2016-11" db="UniProtKB">
        <authorList>
            <consortium name="WormBaseParasite"/>
        </authorList>
    </citation>
    <scope>IDENTIFICATION</scope>
</reference>
<keyword evidence="2" id="KW-1185">Reference proteome</keyword>
<organism evidence="2 3">
    <name type="scientific">Meloidogyne hapla</name>
    <name type="common">Root-knot nematode worm</name>
    <dbReference type="NCBI Taxonomy" id="6305"/>
    <lineage>
        <taxon>Eukaryota</taxon>
        <taxon>Metazoa</taxon>
        <taxon>Ecdysozoa</taxon>
        <taxon>Nematoda</taxon>
        <taxon>Chromadorea</taxon>
        <taxon>Rhabditida</taxon>
        <taxon>Tylenchina</taxon>
        <taxon>Tylenchomorpha</taxon>
        <taxon>Tylenchoidea</taxon>
        <taxon>Meloidogynidae</taxon>
        <taxon>Meloidogyninae</taxon>
        <taxon>Meloidogyne</taxon>
    </lineage>
</organism>
<dbReference type="SMART" id="SM00595">
    <property type="entry name" value="MADF"/>
    <property type="match status" value="1"/>
</dbReference>
<sequence>MIFNNACHVGVDKIQEVLKEKATNALYMHYTNSTSSSFQQQTQSSNFSLPELLPTTISNFIQIESNVNQNDSIEVFPIHLPVTYNSEQQQQQFFNNESPDNNISRVTAPNKTQSLTAEQKDALIDVIRQRPVIWNCSLPDYKNTENRENAFAEVAELFSDDNYKYIGYRSEIQHEWENLRDIFSAILKRIESGGSSENISWRYWHKASEKLNI</sequence>
<dbReference type="InterPro" id="IPR006578">
    <property type="entry name" value="MADF-dom"/>
</dbReference>
<dbReference type="Pfam" id="PF10545">
    <property type="entry name" value="MADF_DNA_bdg"/>
    <property type="match status" value="1"/>
</dbReference>
<dbReference type="PANTHER" id="PTHR12243">
    <property type="entry name" value="MADF DOMAIN TRANSCRIPTION FACTOR"/>
    <property type="match status" value="1"/>
</dbReference>
<dbReference type="GO" id="GO:0005667">
    <property type="term" value="C:transcription regulator complex"/>
    <property type="evidence" value="ECO:0007669"/>
    <property type="project" value="TreeGrafter"/>
</dbReference>
<accession>A0A1I8BEF2</accession>
<feature type="domain" description="MADF" evidence="1">
    <location>
        <begin position="122"/>
        <end position="213"/>
    </location>
</feature>